<evidence type="ECO:0000313" key="1">
    <source>
        <dbReference type="EMBL" id="MBB5722542.1"/>
    </source>
</evidence>
<reference evidence="1 2" key="1">
    <citation type="submission" date="2020-08" db="EMBL/GenBank/DDBJ databases">
        <title>Genomic Encyclopedia of Type Strains, Phase IV (KMG-IV): sequencing the most valuable type-strain genomes for metagenomic binning, comparative biology and taxonomic classification.</title>
        <authorList>
            <person name="Goeker M."/>
        </authorList>
    </citation>
    <scope>NUCLEOTIDE SEQUENCE [LARGE SCALE GENOMIC DNA]</scope>
    <source>
        <strain evidence="1 2">DSM 101064</strain>
    </source>
</reference>
<dbReference type="EMBL" id="JACIJM010000005">
    <property type="protein sequence ID" value="MBB5722542.1"/>
    <property type="molecule type" value="Genomic_DNA"/>
</dbReference>
<accession>A0A7W9EYA7</accession>
<evidence type="ECO:0000313" key="2">
    <source>
        <dbReference type="Proteomes" id="UP000535415"/>
    </source>
</evidence>
<dbReference type="Proteomes" id="UP000535415">
    <property type="component" value="Unassembled WGS sequence"/>
</dbReference>
<protein>
    <recommendedName>
        <fullName evidence="3">Lipoprotein</fullName>
    </recommendedName>
</protein>
<comment type="caution">
    <text evidence="1">The sequence shown here is derived from an EMBL/GenBank/DDBJ whole genome shotgun (WGS) entry which is preliminary data.</text>
</comment>
<organism evidence="1 2">
    <name type="scientific">Yoonia ponticola</name>
    <dbReference type="NCBI Taxonomy" id="1524255"/>
    <lineage>
        <taxon>Bacteria</taxon>
        <taxon>Pseudomonadati</taxon>
        <taxon>Pseudomonadota</taxon>
        <taxon>Alphaproteobacteria</taxon>
        <taxon>Rhodobacterales</taxon>
        <taxon>Paracoccaceae</taxon>
        <taxon>Yoonia</taxon>
    </lineage>
</organism>
<evidence type="ECO:0008006" key="3">
    <source>
        <dbReference type="Google" id="ProtNLM"/>
    </source>
</evidence>
<keyword evidence="2" id="KW-1185">Reference proteome</keyword>
<dbReference type="PROSITE" id="PS51257">
    <property type="entry name" value="PROKAR_LIPOPROTEIN"/>
    <property type="match status" value="1"/>
</dbReference>
<sequence length="142" mass="14511">MTSRTLISLGFVGLLLGCVASDDAISRPDGALPVDVITAQSDLKARHPTVDAFSALAPSGEGVIFALDGTATYVNPTFGTRIESTISGFDGNTMCVAEAGDWSGICISLFQTPSGGNYCEGTFGDGGALNFPCTLQPVISAI</sequence>
<dbReference type="AlphaFoldDB" id="A0A7W9EYA7"/>
<dbReference type="RefSeq" id="WP_183528893.1">
    <property type="nucleotide sequence ID" value="NZ_JACIJM010000005.1"/>
</dbReference>
<gene>
    <name evidence="1" type="ORF">FHS72_002168</name>
</gene>
<name>A0A7W9EYA7_9RHOB</name>
<proteinExistence type="predicted"/>